<protein>
    <submittedName>
        <fullName evidence="1">Uncharacterized protein</fullName>
    </submittedName>
</protein>
<accession>A0ACB7XS37</accession>
<name>A0ACB7XS37_9ERIC</name>
<dbReference type="Proteomes" id="UP000828048">
    <property type="component" value="Chromosome 1"/>
</dbReference>
<organism evidence="1 2">
    <name type="scientific">Vaccinium darrowii</name>
    <dbReference type="NCBI Taxonomy" id="229202"/>
    <lineage>
        <taxon>Eukaryota</taxon>
        <taxon>Viridiplantae</taxon>
        <taxon>Streptophyta</taxon>
        <taxon>Embryophyta</taxon>
        <taxon>Tracheophyta</taxon>
        <taxon>Spermatophyta</taxon>
        <taxon>Magnoliopsida</taxon>
        <taxon>eudicotyledons</taxon>
        <taxon>Gunneridae</taxon>
        <taxon>Pentapetalae</taxon>
        <taxon>asterids</taxon>
        <taxon>Ericales</taxon>
        <taxon>Ericaceae</taxon>
        <taxon>Vaccinioideae</taxon>
        <taxon>Vaccinieae</taxon>
        <taxon>Vaccinium</taxon>
    </lineage>
</organism>
<reference evidence="1 2" key="1">
    <citation type="journal article" date="2021" name="Hortic Res">
        <title>High-quality reference genome and annotation aids understanding of berry development for evergreen blueberry (Vaccinium darrowii).</title>
        <authorList>
            <person name="Yu J."/>
            <person name="Hulse-Kemp A.M."/>
            <person name="Babiker E."/>
            <person name="Staton M."/>
        </authorList>
    </citation>
    <scope>NUCLEOTIDE SEQUENCE [LARGE SCALE GENOMIC DNA]</scope>
    <source>
        <strain evidence="2">cv. NJ 8807/NJ 8810</strain>
        <tissue evidence="1">Young leaf</tissue>
    </source>
</reference>
<comment type="caution">
    <text evidence="1">The sequence shown here is derived from an EMBL/GenBank/DDBJ whole genome shotgun (WGS) entry which is preliminary data.</text>
</comment>
<evidence type="ECO:0000313" key="1">
    <source>
        <dbReference type="EMBL" id="KAH7843544.1"/>
    </source>
</evidence>
<proteinExistence type="predicted"/>
<dbReference type="EMBL" id="CM037151">
    <property type="protein sequence ID" value="KAH7843544.1"/>
    <property type="molecule type" value="Genomic_DNA"/>
</dbReference>
<sequence>MDDAVLLPSSKHQKLSGEQIFGEGIDIISSLSVNGLHHIISFLSTEDSIRTSILLRRWQYLWTSISDINLDVNSYLSGRRNDTDKKNDQCPMGQTFLDFVDRVLHLHDASDIKRLHLNIDGPVSSSRLSSWISAAVRHNVQELDLDLPGRTQFLLPCCLFTCESLLVFRLFMNRFLKAPSFIYFSSLKTLAFDSLTFFDGESTQNLFSNYPVLEELTIKYCGWKNIKTLAISIPTLKRFTIEDDPLWSEAADGLSCVVKIYTPNLIDLKFTSNLKIHFHLCELSSIVNAYIDLLYREMLQPDVYPRVIGVLRGICNVECLTLSEDTLLSILDVENTMECLRTFNNMNDLELNAEFRSSFTEILINLFEKSPQLEFLDFAWGFDPDDIHDHNVDLMLERVPSCCSVKEFSLSCFEGKPTEMHFLKFLLKNATLLESMTLYSGPVLSEDLEKEVEVKNQLRAFPRGSAGLYKALCPFERLRRGSWDVVHTIFVLTILYILHWATLVVICEDMDEIELFPFYV</sequence>
<evidence type="ECO:0000313" key="2">
    <source>
        <dbReference type="Proteomes" id="UP000828048"/>
    </source>
</evidence>
<keyword evidence="2" id="KW-1185">Reference proteome</keyword>
<gene>
    <name evidence="1" type="ORF">Vadar_017988</name>
</gene>